<gene>
    <name evidence="4" type="ORF">HNY73_008469</name>
</gene>
<dbReference type="AlphaFoldDB" id="A0A8T0F6L6"/>
<dbReference type="PROSITE" id="PS50054">
    <property type="entry name" value="TYR_PHOSPHATASE_DUAL"/>
    <property type="match status" value="1"/>
</dbReference>
<evidence type="ECO:0000313" key="4">
    <source>
        <dbReference type="EMBL" id="KAF8786797.1"/>
    </source>
</evidence>
<feature type="domain" description="Tyrosine-protein phosphatase" evidence="2">
    <location>
        <begin position="4"/>
        <end position="152"/>
    </location>
</feature>
<comment type="caution">
    <text evidence="4">The sequence shown here is derived from an EMBL/GenBank/DDBJ whole genome shotgun (WGS) entry which is preliminary data.</text>
</comment>
<feature type="domain" description="Tyrosine specific protein phosphatases" evidence="3">
    <location>
        <begin position="72"/>
        <end position="130"/>
    </location>
</feature>
<reference evidence="4" key="2">
    <citation type="submission" date="2020-06" db="EMBL/GenBank/DDBJ databases">
        <authorList>
            <person name="Sheffer M."/>
        </authorList>
    </citation>
    <scope>NUCLEOTIDE SEQUENCE</scope>
</reference>
<accession>A0A8T0F6L6</accession>
<dbReference type="GO" id="GO:1990444">
    <property type="term" value="F:F-box domain binding"/>
    <property type="evidence" value="ECO:0007669"/>
    <property type="project" value="TreeGrafter"/>
</dbReference>
<dbReference type="Pfam" id="PF00782">
    <property type="entry name" value="DSPc"/>
    <property type="match status" value="1"/>
</dbReference>
<evidence type="ECO:0000256" key="1">
    <source>
        <dbReference type="ARBA" id="ARBA00009649"/>
    </source>
</evidence>
<evidence type="ECO:0000259" key="2">
    <source>
        <dbReference type="PROSITE" id="PS50054"/>
    </source>
</evidence>
<name>A0A8T0F6L6_ARGBR</name>
<dbReference type="GO" id="GO:0005654">
    <property type="term" value="C:nucleoplasm"/>
    <property type="evidence" value="ECO:0007669"/>
    <property type="project" value="TreeGrafter"/>
</dbReference>
<evidence type="ECO:0000313" key="5">
    <source>
        <dbReference type="Proteomes" id="UP000807504"/>
    </source>
</evidence>
<dbReference type="FunFam" id="3.90.190.10:FF:000036">
    <property type="entry name" value="Serine/threonine/tyrosine-interacting protein a"/>
    <property type="match status" value="1"/>
</dbReference>
<dbReference type="GO" id="GO:0070372">
    <property type="term" value="P:regulation of ERK1 and ERK2 cascade"/>
    <property type="evidence" value="ECO:0007669"/>
    <property type="project" value="TreeGrafter"/>
</dbReference>
<dbReference type="PANTHER" id="PTHR46588:SF1">
    <property type="entry name" value="SERINE_THREONINE_TYROSINE-INTERACTING PROTEIN"/>
    <property type="match status" value="1"/>
</dbReference>
<dbReference type="GO" id="GO:0062026">
    <property type="term" value="P:negative regulation of SCF-dependent proteasomal ubiquitin-dependent catabolic process"/>
    <property type="evidence" value="ECO:0007669"/>
    <property type="project" value="TreeGrafter"/>
</dbReference>
<dbReference type="InterPro" id="IPR052449">
    <property type="entry name" value="STYX-Interacting_Phosphatase"/>
</dbReference>
<organism evidence="4 5">
    <name type="scientific">Argiope bruennichi</name>
    <name type="common">Wasp spider</name>
    <name type="synonym">Aranea bruennichi</name>
    <dbReference type="NCBI Taxonomy" id="94029"/>
    <lineage>
        <taxon>Eukaryota</taxon>
        <taxon>Metazoa</taxon>
        <taxon>Ecdysozoa</taxon>
        <taxon>Arthropoda</taxon>
        <taxon>Chelicerata</taxon>
        <taxon>Arachnida</taxon>
        <taxon>Araneae</taxon>
        <taxon>Araneomorphae</taxon>
        <taxon>Entelegynae</taxon>
        <taxon>Araneoidea</taxon>
        <taxon>Araneidae</taxon>
        <taxon>Argiope</taxon>
    </lineage>
</organism>
<dbReference type="InterPro" id="IPR020422">
    <property type="entry name" value="TYR_PHOSPHATASE_DUAL_dom"/>
</dbReference>
<sequence>MRREMQEIIPGLYLGPLSSATKPKLNSLLETGITHIVCVRHEKEASFIKPNFPESFKYIVINISEPETSNLIPLFSQVKAFIDNCLKNGGKVLVHGNTGNSMSASLVIAYIMETKSMTLKDALLVVQKKRQCIGPSESFLQQLKEYEPIYKAMQTHLNGHTSKVTGKLKRRFDELEDNVTLNSKMDICEESPIS</sequence>
<dbReference type="GO" id="GO:0005737">
    <property type="term" value="C:cytoplasm"/>
    <property type="evidence" value="ECO:0007669"/>
    <property type="project" value="TreeGrafter"/>
</dbReference>
<dbReference type="EMBL" id="JABXBU010000015">
    <property type="protein sequence ID" value="KAF8786797.1"/>
    <property type="molecule type" value="Genomic_DNA"/>
</dbReference>
<keyword evidence="5" id="KW-1185">Reference proteome</keyword>
<dbReference type="SUPFAM" id="SSF52799">
    <property type="entry name" value="(Phosphotyrosine protein) phosphatases II"/>
    <property type="match status" value="1"/>
</dbReference>
<protein>
    <submittedName>
        <fullName evidence="4">Serine/threonine/tyrosine-interacting protein like</fullName>
    </submittedName>
</protein>
<dbReference type="InterPro" id="IPR000387">
    <property type="entry name" value="Tyr_Pase_dom"/>
</dbReference>
<dbReference type="Proteomes" id="UP000807504">
    <property type="component" value="Unassembled WGS sequence"/>
</dbReference>
<reference evidence="4" key="1">
    <citation type="journal article" date="2020" name="bioRxiv">
        <title>Chromosome-level reference genome of the European wasp spider Argiope bruennichi: a resource for studies on range expansion and evolutionary adaptation.</title>
        <authorList>
            <person name="Sheffer M.M."/>
            <person name="Hoppe A."/>
            <person name="Krehenwinkel H."/>
            <person name="Uhl G."/>
            <person name="Kuss A.W."/>
            <person name="Jensen L."/>
            <person name="Jensen C."/>
            <person name="Gillespie R.G."/>
            <person name="Hoff K.J."/>
            <person name="Prost S."/>
        </authorList>
    </citation>
    <scope>NUCLEOTIDE SEQUENCE</scope>
</reference>
<comment type="similarity">
    <text evidence="1">Belongs to the protein-tyrosine phosphatase family. Non-receptor class subfamily.</text>
</comment>
<dbReference type="PROSITE" id="PS50056">
    <property type="entry name" value="TYR_PHOSPHATASE_2"/>
    <property type="match status" value="1"/>
</dbReference>
<dbReference type="InterPro" id="IPR029021">
    <property type="entry name" value="Prot-tyrosine_phosphatase-like"/>
</dbReference>
<proteinExistence type="inferred from homology"/>
<evidence type="ECO:0000259" key="3">
    <source>
        <dbReference type="PROSITE" id="PS50056"/>
    </source>
</evidence>
<dbReference type="InterPro" id="IPR000340">
    <property type="entry name" value="Dual-sp_phosphatase_cat-dom"/>
</dbReference>
<dbReference type="SMART" id="SM00195">
    <property type="entry name" value="DSPc"/>
    <property type="match status" value="1"/>
</dbReference>
<dbReference type="PANTHER" id="PTHR46588">
    <property type="entry name" value="SERINE/THREONINE/TYROSINE-INTERACTING PROTEIN"/>
    <property type="match status" value="1"/>
</dbReference>
<dbReference type="Gene3D" id="3.90.190.10">
    <property type="entry name" value="Protein tyrosine phosphatase superfamily"/>
    <property type="match status" value="1"/>
</dbReference>